<protein>
    <recommendedName>
        <fullName evidence="3">HMA domain-containing protein</fullName>
    </recommendedName>
</protein>
<evidence type="ECO:0000313" key="5">
    <source>
        <dbReference type="Proteomes" id="UP000729402"/>
    </source>
</evidence>
<evidence type="ECO:0000313" key="4">
    <source>
        <dbReference type="EMBL" id="KAG8100244.1"/>
    </source>
</evidence>
<dbReference type="GO" id="GO:0046872">
    <property type="term" value="F:metal ion binding"/>
    <property type="evidence" value="ECO:0007669"/>
    <property type="project" value="InterPro"/>
</dbReference>
<accession>A0A8J6BZS6</accession>
<dbReference type="InterPro" id="IPR051014">
    <property type="entry name" value="Cation_Transport_ATPase_IB"/>
</dbReference>
<dbReference type="PROSITE" id="PS50846">
    <property type="entry name" value="HMA_2"/>
    <property type="match status" value="1"/>
</dbReference>
<dbReference type="InterPro" id="IPR006121">
    <property type="entry name" value="HMA_dom"/>
</dbReference>
<keyword evidence="5" id="KW-1185">Reference proteome</keyword>
<reference evidence="4" key="2">
    <citation type="submission" date="2021-02" db="EMBL/GenBank/DDBJ databases">
        <authorList>
            <person name="Kimball J.A."/>
            <person name="Haas M.W."/>
            <person name="Macchietto M."/>
            <person name="Kono T."/>
            <person name="Duquette J."/>
            <person name="Shao M."/>
        </authorList>
    </citation>
    <scope>NUCLEOTIDE SEQUENCE</scope>
    <source>
        <tissue evidence="4">Fresh leaf tissue</tissue>
    </source>
</reference>
<gene>
    <name evidence="4" type="ORF">GUJ93_ZPchr0013g37729</name>
</gene>
<comment type="subcellular location">
    <subcellularLocation>
        <location evidence="1">Membrane</location>
        <topology evidence="1">Multi-pass membrane protein</topology>
    </subcellularLocation>
</comment>
<comment type="caution">
    <text evidence="4">The sequence shown here is derived from an EMBL/GenBank/DDBJ whole genome shotgun (WGS) entry which is preliminary data.</text>
</comment>
<dbReference type="Proteomes" id="UP000729402">
    <property type="component" value="Unassembled WGS sequence"/>
</dbReference>
<proteinExistence type="inferred from homology"/>
<dbReference type="InterPro" id="IPR059000">
    <property type="entry name" value="ATPase_P-type_domA"/>
</dbReference>
<sequence length="354" mass="36672">MSGGSMKKQDATLDADELGESLLLPAAAVSRRDGDGGGSGGGRKWKKTYLDVLGVCCTAEVALVERLLAPVAGVRTVSVVVASRTVVVDHDSAVASESLIGKPPPSSFLAAINPTQILAQNSHGIRSTSSSPEPVEALNKAGLEASVRAYGSSGVISRWPSMYIVASGILLMASFLKWLVPPMQYLALAAACAGAPPMLRRGFAAASRLSLDINVLMLIAVTGAVALGDYMEAGAIVFLFTTAEWLETLACTKASAGMSSLMGMLPAKVVLAGTGEVVSLRDVHVGAVVAVRAGEIVPVDGVVVDGQSEVDESSLTGETFPVPKQLHSEVWAGTLNTDGKYNLTHTLTFRIHAT</sequence>
<dbReference type="PANTHER" id="PTHR48085:SF8">
    <property type="entry name" value="CADMIUM_ZINC-TRANSPORTING ATPASE HMA3"/>
    <property type="match status" value="1"/>
</dbReference>
<evidence type="ECO:0000259" key="3">
    <source>
        <dbReference type="PROSITE" id="PS50846"/>
    </source>
</evidence>
<evidence type="ECO:0000256" key="1">
    <source>
        <dbReference type="ARBA" id="ARBA00004141"/>
    </source>
</evidence>
<dbReference type="GO" id="GO:0022857">
    <property type="term" value="F:transmembrane transporter activity"/>
    <property type="evidence" value="ECO:0007669"/>
    <property type="project" value="TreeGrafter"/>
</dbReference>
<dbReference type="OrthoDB" id="690623at2759"/>
<feature type="domain" description="HMA" evidence="3">
    <location>
        <begin position="46"/>
        <end position="120"/>
    </location>
</feature>
<organism evidence="4 5">
    <name type="scientific">Zizania palustris</name>
    <name type="common">Northern wild rice</name>
    <dbReference type="NCBI Taxonomy" id="103762"/>
    <lineage>
        <taxon>Eukaryota</taxon>
        <taxon>Viridiplantae</taxon>
        <taxon>Streptophyta</taxon>
        <taxon>Embryophyta</taxon>
        <taxon>Tracheophyta</taxon>
        <taxon>Spermatophyta</taxon>
        <taxon>Magnoliopsida</taxon>
        <taxon>Liliopsida</taxon>
        <taxon>Poales</taxon>
        <taxon>Poaceae</taxon>
        <taxon>BOP clade</taxon>
        <taxon>Oryzoideae</taxon>
        <taxon>Oryzeae</taxon>
        <taxon>Zizaniinae</taxon>
        <taxon>Zizania</taxon>
    </lineage>
</organism>
<dbReference type="PANTHER" id="PTHR48085">
    <property type="entry name" value="CADMIUM/ZINC-TRANSPORTING ATPASE HMA2-RELATED"/>
    <property type="match status" value="1"/>
</dbReference>
<name>A0A8J6BZS6_ZIZPA</name>
<comment type="similarity">
    <text evidence="2">Belongs to the cation transport ATPase (P-type) (TC 3.A.3) family. Type IB subfamily.</text>
</comment>
<reference evidence="4" key="1">
    <citation type="journal article" date="2021" name="bioRxiv">
        <title>Whole Genome Assembly and Annotation of Northern Wild Rice, Zizania palustris L., Supports a Whole Genome Duplication in the Zizania Genus.</title>
        <authorList>
            <person name="Haas M."/>
            <person name="Kono T."/>
            <person name="Macchietto M."/>
            <person name="Millas R."/>
            <person name="McGilp L."/>
            <person name="Shao M."/>
            <person name="Duquette J."/>
            <person name="Hirsch C.N."/>
            <person name="Kimball J."/>
        </authorList>
    </citation>
    <scope>NUCLEOTIDE SEQUENCE</scope>
    <source>
        <tissue evidence="4">Fresh leaf tissue</tissue>
    </source>
</reference>
<dbReference type="Pfam" id="PF00122">
    <property type="entry name" value="E1-E2_ATPase"/>
    <property type="match status" value="1"/>
</dbReference>
<dbReference type="GO" id="GO:0016020">
    <property type="term" value="C:membrane"/>
    <property type="evidence" value="ECO:0007669"/>
    <property type="project" value="UniProtKB-SubCell"/>
</dbReference>
<dbReference type="FunFam" id="3.30.70.100:FF:000022">
    <property type="entry name" value="Putative cadmium/zinc-transporting ATPase 3"/>
    <property type="match status" value="1"/>
</dbReference>
<dbReference type="AlphaFoldDB" id="A0A8J6BZS6"/>
<evidence type="ECO:0000256" key="2">
    <source>
        <dbReference type="ARBA" id="ARBA00006024"/>
    </source>
</evidence>
<dbReference type="EMBL" id="JAAALK010000079">
    <property type="protein sequence ID" value="KAG8100244.1"/>
    <property type="molecule type" value="Genomic_DNA"/>
</dbReference>